<protein>
    <submittedName>
        <fullName evidence="1">DUF72 domain-containing protein</fullName>
    </submittedName>
</protein>
<accession>A0AAE4Z6N5</accession>
<dbReference type="Gene3D" id="3.20.20.410">
    <property type="entry name" value="Protein of unknown function UPF0759"/>
    <property type="match status" value="1"/>
</dbReference>
<comment type="caution">
    <text evidence="1">The sequence shown here is derived from an EMBL/GenBank/DDBJ whole genome shotgun (WGS) entry which is preliminary data.</text>
</comment>
<evidence type="ECO:0000313" key="2">
    <source>
        <dbReference type="Proteomes" id="UP000702544"/>
    </source>
</evidence>
<name>A0AAE4Z6N5_9BACT</name>
<dbReference type="Pfam" id="PF01904">
    <property type="entry name" value="DUF72"/>
    <property type="match status" value="1"/>
</dbReference>
<reference evidence="1 2" key="1">
    <citation type="submission" date="2020-01" db="EMBL/GenBank/DDBJ databases">
        <title>Genomes assembled from Gulf of Kutch pelagic sediment metagenomes.</title>
        <authorList>
            <person name="Chandrashekar M."/>
            <person name="Mahajan M.S."/>
            <person name="Dave K.J."/>
            <person name="Vatsa P."/>
            <person name="Nathani N.M."/>
        </authorList>
    </citation>
    <scope>NUCLEOTIDE SEQUENCE [LARGE SCALE GENOMIC DNA]</scope>
    <source>
        <strain evidence="1">KS3-K002</strain>
    </source>
</reference>
<dbReference type="InterPro" id="IPR002763">
    <property type="entry name" value="DUF72"/>
</dbReference>
<evidence type="ECO:0000313" key="1">
    <source>
        <dbReference type="EMBL" id="NIR73993.1"/>
    </source>
</evidence>
<sequence>MSARFHIGTQGWSYSDWTGPFYPERTPSSRFLEMYAEAFAAVEVDSSFYAVPPASHFIGWRERTPESFRFSFKLPGVVTHEHRLRGGQEVVETFCRRAEVLERRLGVILVQLPPDFTPTERPALESFLERLPDGFRFAVEFRHPDWLSADTLRLLESAGVAHALSDGPWIPRAGVMRAALEPTADVAYFRWLGERPHLDSYRRTQFDRSTEIGAWARVLQELSGRVRDIYGFFNNHYEGHSPASARRLLRVLGQPVTEPDDLNPQLSLF</sequence>
<proteinExistence type="predicted"/>
<dbReference type="PANTHER" id="PTHR30348:SF4">
    <property type="entry name" value="DUF72 DOMAIN-CONTAINING PROTEIN"/>
    <property type="match status" value="1"/>
</dbReference>
<gene>
    <name evidence="1" type="ORF">GWO12_02580</name>
</gene>
<dbReference type="InterPro" id="IPR036520">
    <property type="entry name" value="UPF0759_sf"/>
</dbReference>
<organism evidence="1 2">
    <name type="scientific">Candidatus Kutchimonas denitrificans</name>
    <dbReference type="NCBI Taxonomy" id="3056748"/>
    <lineage>
        <taxon>Bacteria</taxon>
        <taxon>Pseudomonadati</taxon>
        <taxon>Gemmatimonadota</taxon>
        <taxon>Gemmatimonadia</taxon>
        <taxon>Candidatus Palauibacterales</taxon>
        <taxon>Candidatus Palauibacteraceae</taxon>
        <taxon>Candidatus Kutchimonas</taxon>
    </lineage>
</organism>
<dbReference type="EMBL" id="JAACAK010000018">
    <property type="protein sequence ID" value="NIR73993.1"/>
    <property type="molecule type" value="Genomic_DNA"/>
</dbReference>
<dbReference type="AlphaFoldDB" id="A0AAE4Z6N5"/>
<dbReference type="SUPFAM" id="SSF117396">
    <property type="entry name" value="TM1631-like"/>
    <property type="match status" value="1"/>
</dbReference>
<dbReference type="PANTHER" id="PTHR30348">
    <property type="entry name" value="UNCHARACTERIZED PROTEIN YECE"/>
    <property type="match status" value="1"/>
</dbReference>
<dbReference type="Proteomes" id="UP000702544">
    <property type="component" value="Unassembled WGS sequence"/>
</dbReference>